<dbReference type="EMBL" id="CM039170">
    <property type="protein sequence ID" value="KAH9802845.1"/>
    <property type="molecule type" value="Genomic_DNA"/>
</dbReference>
<accession>A0ACB8NXT5</accession>
<comment type="caution">
    <text evidence="1">The sequence shown here is derived from an EMBL/GenBank/DDBJ whole genome shotgun (WGS) entry which is preliminary data.</text>
</comment>
<organism evidence="1 2">
    <name type="scientific">Citrus sinensis</name>
    <name type="common">Sweet orange</name>
    <name type="synonym">Citrus aurantium var. sinensis</name>
    <dbReference type="NCBI Taxonomy" id="2711"/>
    <lineage>
        <taxon>Eukaryota</taxon>
        <taxon>Viridiplantae</taxon>
        <taxon>Streptophyta</taxon>
        <taxon>Embryophyta</taxon>
        <taxon>Tracheophyta</taxon>
        <taxon>Spermatophyta</taxon>
        <taxon>Magnoliopsida</taxon>
        <taxon>eudicotyledons</taxon>
        <taxon>Gunneridae</taxon>
        <taxon>Pentapetalae</taxon>
        <taxon>rosids</taxon>
        <taxon>malvids</taxon>
        <taxon>Sapindales</taxon>
        <taxon>Rutaceae</taxon>
        <taxon>Aurantioideae</taxon>
        <taxon>Citrus</taxon>
    </lineage>
</organism>
<name>A0ACB8NXT5_CITSI</name>
<evidence type="ECO:0000313" key="1">
    <source>
        <dbReference type="EMBL" id="KAH9802845.1"/>
    </source>
</evidence>
<reference evidence="2" key="1">
    <citation type="journal article" date="2023" name="Hortic. Res.">
        <title>A chromosome-level phased genome enabling allele-level studies in sweet orange: a case study on citrus Huanglongbing tolerance.</title>
        <authorList>
            <person name="Wu B."/>
            <person name="Yu Q."/>
            <person name="Deng Z."/>
            <person name="Duan Y."/>
            <person name="Luo F."/>
            <person name="Gmitter F. Jr."/>
        </authorList>
    </citation>
    <scope>NUCLEOTIDE SEQUENCE [LARGE SCALE GENOMIC DNA]</scope>
    <source>
        <strain evidence="2">cv. Valencia</strain>
    </source>
</reference>
<protein>
    <submittedName>
        <fullName evidence="1">Uncharacterized protein</fullName>
    </submittedName>
</protein>
<keyword evidence="2" id="KW-1185">Reference proteome</keyword>
<gene>
    <name evidence="1" type="ORF">KPL71_001551</name>
</gene>
<sequence>MHNCIYHSPLLKEPCPKPLSCLQKITIKLVIRCLQREKYINDELRGWLHYEYDSKHHQGLGIGFKEDDKPNFACSFYSKTKAMVTFISYLEILILVISIKCLINFQVEGLFKACEINPRHFVTNLACYNKVVNISDSMIVLHEMSPIAIEMARRKCKGQAKVLVAPRSHNDMDVTKLKKEFPEVLSIKGSIIKYMLEPNKKKK</sequence>
<proteinExistence type="predicted"/>
<evidence type="ECO:0000313" key="2">
    <source>
        <dbReference type="Proteomes" id="UP000829398"/>
    </source>
</evidence>
<dbReference type="Proteomes" id="UP000829398">
    <property type="component" value="Chromosome 1"/>
</dbReference>